<dbReference type="AlphaFoldDB" id="A0A7W7Q2C8"/>
<evidence type="ECO:0000256" key="3">
    <source>
        <dbReference type="ARBA" id="ARBA00022801"/>
    </source>
</evidence>
<proteinExistence type="inferred from homology"/>
<protein>
    <submittedName>
        <fullName evidence="9">Subtilisin family serine protease</fullName>
    </submittedName>
</protein>
<reference evidence="9 10" key="1">
    <citation type="submission" date="2020-08" db="EMBL/GenBank/DDBJ databases">
        <title>Genomic Encyclopedia of Type Strains, Phase III (KMG-III): the genomes of soil and plant-associated and newly described type strains.</title>
        <authorList>
            <person name="Whitman W."/>
        </authorList>
    </citation>
    <scope>NUCLEOTIDE SEQUENCE [LARGE SCALE GENOMIC DNA]</scope>
    <source>
        <strain evidence="9 10">CECT 8960</strain>
    </source>
</reference>
<dbReference type="SUPFAM" id="SSF52743">
    <property type="entry name" value="Subtilisin-like"/>
    <property type="match status" value="1"/>
</dbReference>
<evidence type="ECO:0000256" key="7">
    <source>
        <dbReference type="SAM" id="SignalP"/>
    </source>
</evidence>
<evidence type="ECO:0000259" key="8">
    <source>
        <dbReference type="Pfam" id="PF00082"/>
    </source>
</evidence>
<dbReference type="InterPro" id="IPR015500">
    <property type="entry name" value="Peptidase_S8_subtilisin-rel"/>
</dbReference>
<dbReference type="Gene3D" id="3.50.30.30">
    <property type="match status" value="1"/>
</dbReference>
<organism evidence="9 10">
    <name type="scientific">Actinophytocola algeriensis</name>
    <dbReference type="NCBI Taxonomy" id="1768010"/>
    <lineage>
        <taxon>Bacteria</taxon>
        <taxon>Bacillati</taxon>
        <taxon>Actinomycetota</taxon>
        <taxon>Actinomycetes</taxon>
        <taxon>Pseudonocardiales</taxon>
        <taxon>Pseudonocardiaceae</taxon>
    </lineage>
</organism>
<dbReference type="InterPro" id="IPR000209">
    <property type="entry name" value="Peptidase_S8/S53_dom"/>
</dbReference>
<evidence type="ECO:0000313" key="10">
    <source>
        <dbReference type="Proteomes" id="UP000520767"/>
    </source>
</evidence>
<feature type="active site" description="Charge relay system" evidence="5 6">
    <location>
        <position position="411"/>
    </location>
</feature>
<keyword evidence="10" id="KW-1185">Reference proteome</keyword>
<name>A0A7W7Q2C8_9PSEU</name>
<dbReference type="PANTHER" id="PTHR43806">
    <property type="entry name" value="PEPTIDASE S8"/>
    <property type="match status" value="1"/>
</dbReference>
<feature type="chain" id="PRO_5031430250" evidence="7">
    <location>
        <begin position="28"/>
        <end position="1210"/>
    </location>
</feature>
<dbReference type="Gene3D" id="3.40.50.200">
    <property type="entry name" value="Peptidase S8/S53 domain"/>
    <property type="match status" value="1"/>
</dbReference>
<dbReference type="EMBL" id="JACHJQ010000002">
    <property type="protein sequence ID" value="MBB4905618.1"/>
    <property type="molecule type" value="Genomic_DNA"/>
</dbReference>
<feature type="active site" description="Charge relay system" evidence="5 6">
    <location>
        <position position="237"/>
    </location>
</feature>
<comment type="similarity">
    <text evidence="1 6">Belongs to the peptidase S8 family.</text>
</comment>
<dbReference type="PRINTS" id="PR00723">
    <property type="entry name" value="SUBTILISIN"/>
</dbReference>
<gene>
    <name evidence="9" type="ORF">FHR82_001835</name>
</gene>
<dbReference type="PROSITE" id="PS00138">
    <property type="entry name" value="SUBTILASE_SER"/>
    <property type="match status" value="1"/>
</dbReference>
<feature type="signal peptide" evidence="7">
    <location>
        <begin position="1"/>
        <end position="27"/>
    </location>
</feature>
<dbReference type="InterPro" id="IPR013783">
    <property type="entry name" value="Ig-like_fold"/>
</dbReference>
<dbReference type="GO" id="GO:0005975">
    <property type="term" value="P:carbohydrate metabolic process"/>
    <property type="evidence" value="ECO:0007669"/>
    <property type="project" value="UniProtKB-ARBA"/>
</dbReference>
<evidence type="ECO:0000256" key="5">
    <source>
        <dbReference type="PIRSR" id="PIRSR615500-1"/>
    </source>
</evidence>
<accession>A0A7W7Q2C8</accession>
<dbReference type="PROSITE" id="PS00137">
    <property type="entry name" value="SUBTILASE_HIS"/>
    <property type="match status" value="1"/>
</dbReference>
<dbReference type="GO" id="GO:0006508">
    <property type="term" value="P:proteolysis"/>
    <property type="evidence" value="ECO:0007669"/>
    <property type="project" value="UniProtKB-KW"/>
</dbReference>
<dbReference type="RefSeq" id="WP_184809823.1">
    <property type="nucleotide sequence ID" value="NZ_JACHJQ010000002.1"/>
</dbReference>
<evidence type="ECO:0000256" key="4">
    <source>
        <dbReference type="ARBA" id="ARBA00022825"/>
    </source>
</evidence>
<evidence type="ECO:0000256" key="1">
    <source>
        <dbReference type="ARBA" id="ARBA00011073"/>
    </source>
</evidence>
<evidence type="ECO:0000313" key="9">
    <source>
        <dbReference type="EMBL" id="MBB4905618.1"/>
    </source>
</evidence>
<dbReference type="InterPro" id="IPR022398">
    <property type="entry name" value="Peptidase_S8_His-AS"/>
</dbReference>
<dbReference type="GO" id="GO:0004252">
    <property type="term" value="F:serine-type endopeptidase activity"/>
    <property type="evidence" value="ECO:0007669"/>
    <property type="project" value="UniProtKB-UniRule"/>
</dbReference>
<evidence type="ECO:0000256" key="2">
    <source>
        <dbReference type="ARBA" id="ARBA00022670"/>
    </source>
</evidence>
<dbReference type="InterPro" id="IPR036852">
    <property type="entry name" value="Peptidase_S8/S53_dom_sf"/>
</dbReference>
<dbReference type="PANTHER" id="PTHR43806:SF11">
    <property type="entry name" value="CEREVISIN-RELATED"/>
    <property type="match status" value="1"/>
</dbReference>
<sequence>MNLRRSTGAIAGLAVVAAVVSASPAGATDPPPAAAGPGRLSTVTLLTGDQVRVVDGKVAGIRMAPGREAQPVWQYDMNGHQYVLPADAAPLVEQDRLDRRLFDITELVDQGLDDAATRTVPLIVQGAAAPRATERTATVPARGLTVVEAPKDGAAWRDMRTARAAGKIWLNGRVRPLLEDSVPRIGAPEAWAAGFTGTGAKVAVLDSGYDANHPDLAGIVDAAQDFTDESIADTVGHGTHVASTIAGSGAASDGRRTGVAPGARLLIGKVLGEFGGSEAGIIAGMQWAVDQGADVVNMSLGGGPSDGTDLMSQTLNELSDTSGTLFVVAAGNSGARETVGSPGTADRALTVGSVTKGDQLSEFSSQGPRVGDHGLKPEIAAPGSDIVAARAAGTNPGTSVDEHYTRMSGTSMATPHVAGAAAVLAGQHPDWTGAQLKDALVGSAKRLPGIDTYAQGAGRLDIARGVAQRVRVEGVLGFGTTWAGDADTVERRIGYVNDGDTPVTLDLSLETDSDLFTVDSPEVTVPAHGNAAVTVTLRVPDEAAGEPSGALVATADGVTLTTPVSAYLPGTAHTLTVNVQPREVTPVTSLLVVQDTRTGKARGGVFFDGETATFTVPAGDYRVLGRAMDFTAATDTLFAEGTRVADDTELVVDTKRGKEITAAVDDPDARWQSGGGTAVLSEVAGTGASVARTSNVSRREKLYSIGSPRMSGVSLVHFGYWTQPFATITVDGQDGFEVEDTYVAPYPRLSGTVSGEIAYVGHGDREAIDAAGDVRGKIAVIAATGPDDPVYPPEQQLQDAIALLAERGATLVLSNYNPQYSDPNPPDLPLPVVMVFNADDLQEMTARLADGPVTVTATGRRNAEASYFLADKVNGRVPDGHRFQFARKNLGAIDRDLVDTLPAKKYRYLPANWSFGGFTAGADVEVDWPRRGTDYVSPGAALTMFGSAGFTDDGYGFGNEVAIPMTVKRGEREHVRMFGAPFGPELTTAPTSRQDGKPVPYAYRQNNRLTLSIPMFADNDPANAGMFDTTNTGTTVVTANGREVGRRDDIAGLGTFDLPAGPGTFTVVADADRPAASSLEPALSTHTRAEWTFRAPAGTGERAALPFLDVRWSLPLDAHNRASTGTLRGGLTVATQPGTKASRIRSLTVEVSYDDGQTWKKATVTHNGDRFEVRIPGGGTPGGYASLRATATDKAGNKVTETVTHAYALR</sequence>
<feature type="active site" description="Charge relay system" evidence="5 6">
    <location>
        <position position="206"/>
    </location>
</feature>
<evidence type="ECO:0000256" key="6">
    <source>
        <dbReference type="PROSITE-ProRule" id="PRU01240"/>
    </source>
</evidence>
<dbReference type="Gene3D" id="2.60.40.10">
    <property type="entry name" value="Immunoglobulins"/>
    <property type="match status" value="2"/>
</dbReference>
<dbReference type="Pfam" id="PF00082">
    <property type="entry name" value="Peptidase_S8"/>
    <property type="match status" value="1"/>
</dbReference>
<keyword evidence="2 6" id="KW-0645">Protease</keyword>
<keyword evidence="3 6" id="KW-0378">Hydrolase</keyword>
<dbReference type="InterPro" id="IPR050131">
    <property type="entry name" value="Peptidase_S8_subtilisin-like"/>
</dbReference>
<dbReference type="PROSITE" id="PS51892">
    <property type="entry name" value="SUBTILASE"/>
    <property type="match status" value="1"/>
</dbReference>
<feature type="domain" description="Peptidase S8/S53" evidence="8">
    <location>
        <begin position="197"/>
        <end position="458"/>
    </location>
</feature>
<dbReference type="InterPro" id="IPR023828">
    <property type="entry name" value="Peptidase_S8_Ser-AS"/>
</dbReference>
<comment type="caution">
    <text evidence="9">The sequence shown here is derived from an EMBL/GenBank/DDBJ whole genome shotgun (WGS) entry which is preliminary data.</text>
</comment>
<keyword evidence="7" id="KW-0732">Signal</keyword>
<keyword evidence="4 6" id="KW-0720">Serine protease</keyword>
<dbReference type="Proteomes" id="UP000520767">
    <property type="component" value="Unassembled WGS sequence"/>
</dbReference>